<protein>
    <submittedName>
        <fullName evidence="2">Uncharacterized protein</fullName>
    </submittedName>
</protein>
<evidence type="ECO:0000256" key="1">
    <source>
        <dbReference type="SAM" id="MobiDB-lite"/>
    </source>
</evidence>
<organism evidence="2 3">
    <name type="scientific">Vicia faba</name>
    <name type="common">Broad bean</name>
    <name type="synonym">Faba vulgaris</name>
    <dbReference type="NCBI Taxonomy" id="3906"/>
    <lineage>
        <taxon>Eukaryota</taxon>
        <taxon>Viridiplantae</taxon>
        <taxon>Streptophyta</taxon>
        <taxon>Embryophyta</taxon>
        <taxon>Tracheophyta</taxon>
        <taxon>Spermatophyta</taxon>
        <taxon>Magnoliopsida</taxon>
        <taxon>eudicotyledons</taxon>
        <taxon>Gunneridae</taxon>
        <taxon>Pentapetalae</taxon>
        <taxon>rosids</taxon>
        <taxon>fabids</taxon>
        <taxon>Fabales</taxon>
        <taxon>Fabaceae</taxon>
        <taxon>Papilionoideae</taxon>
        <taxon>50 kb inversion clade</taxon>
        <taxon>NPAAA clade</taxon>
        <taxon>Hologalegina</taxon>
        <taxon>IRL clade</taxon>
        <taxon>Fabeae</taxon>
        <taxon>Vicia</taxon>
    </lineage>
</organism>
<dbReference type="Proteomes" id="UP001157006">
    <property type="component" value="Chromosome 1S"/>
</dbReference>
<dbReference type="AlphaFoldDB" id="A0AAV0ZAH3"/>
<gene>
    <name evidence="2" type="ORF">VFH_I064520</name>
</gene>
<dbReference type="EMBL" id="OX451735">
    <property type="protein sequence ID" value="CAI8592907.1"/>
    <property type="molecule type" value="Genomic_DNA"/>
</dbReference>
<reference evidence="2 3" key="1">
    <citation type="submission" date="2023-01" db="EMBL/GenBank/DDBJ databases">
        <authorList>
            <person name="Kreplak J."/>
        </authorList>
    </citation>
    <scope>NUCLEOTIDE SEQUENCE [LARGE SCALE GENOMIC DNA]</scope>
</reference>
<evidence type="ECO:0000313" key="3">
    <source>
        <dbReference type="Proteomes" id="UP001157006"/>
    </source>
</evidence>
<accession>A0AAV0ZAH3</accession>
<proteinExistence type="predicted"/>
<evidence type="ECO:0000313" key="2">
    <source>
        <dbReference type="EMBL" id="CAI8592907.1"/>
    </source>
</evidence>
<feature type="compositionally biased region" description="Polar residues" evidence="1">
    <location>
        <begin position="68"/>
        <end position="77"/>
    </location>
</feature>
<name>A0AAV0ZAH3_VICFA</name>
<feature type="region of interest" description="Disordered" evidence="1">
    <location>
        <begin position="55"/>
        <end position="77"/>
    </location>
</feature>
<keyword evidence="3" id="KW-1185">Reference proteome</keyword>
<sequence length="106" mass="11430">MEKGIRVTNKVTTQLLNGVLFISVFSLATAAETSSFNLPSLTRFASSSLAAQRRRLPSPDQIGGETPHLQTKSAANSTSFTDSLRLLASSHRSFSSIIKTTTMMPL</sequence>